<evidence type="ECO:0000256" key="1">
    <source>
        <dbReference type="ARBA" id="ARBA00007074"/>
    </source>
</evidence>
<evidence type="ECO:0000256" key="5">
    <source>
        <dbReference type="SAM" id="SignalP"/>
    </source>
</evidence>
<reference evidence="7 8" key="1">
    <citation type="submission" date="2017-10" db="EMBL/GenBank/DDBJ databases">
        <title>Extensive intraspecific genome diversity in a model arbuscular mycorrhizal fungus.</title>
        <authorList>
            <person name="Chen E.C.H."/>
            <person name="Morin E."/>
            <person name="Baudet D."/>
            <person name="Noel J."/>
            <person name="Ndikumana S."/>
            <person name="Charron P."/>
            <person name="St-Onge C."/>
            <person name="Giorgi J."/>
            <person name="Grigoriev I.V."/>
            <person name="Roux C."/>
            <person name="Martin F.M."/>
            <person name="Corradi N."/>
        </authorList>
    </citation>
    <scope>NUCLEOTIDE SEQUENCE [LARGE SCALE GENOMIC DNA]</scope>
    <source>
        <strain evidence="7 8">A1</strain>
    </source>
</reference>
<name>A0A2N0QIQ8_9GLOM</name>
<comment type="similarity">
    <text evidence="1">Belongs to the peptidase C40 family.</text>
</comment>
<evidence type="ECO:0000313" key="7">
    <source>
        <dbReference type="EMBL" id="PKC50932.1"/>
    </source>
</evidence>
<dbReference type="AlphaFoldDB" id="A0A2N0QIQ8"/>
<dbReference type="PANTHER" id="PTHR47053">
    <property type="entry name" value="MUREIN DD-ENDOPEPTIDASE MEPH-RELATED"/>
    <property type="match status" value="1"/>
</dbReference>
<dbReference type="PANTHER" id="PTHR47053:SF1">
    <property type="entry name" value="MUREIN DD-ENDOPEPTIDASE MEPH-RELATED"/>
    <property type="match status" value="1"/>
</dbReference>
<dbReference type="PROSITE" id="PS51935">
    <property type="entry name" value="NLPC_P60"/>
    <property type="match status" value="1"/>
</dbReference>
<dbReference type="Proteomes" id="UP000232688">
    <property type="component" value="Unassembled WGS sequence"/>
</dbReference>
<comment type="caution">
    <text evidence="7">The sequence shown here is derived from an EMBL/GenBank/DDBJ whole genome shotgun (WGS) entry which is preliminary data.</text>
</comment>
<protein>
    <recommendedName>
        <fullName evidence="6">NlpC/P60 domain-containing protein</fullName>
    </recommendedName>
</protein>
<dbReference type="GO" id="GO:0008234">
    <property type="term" value="F:cysteine-type peptidase activity"/>
    <property type="evidence" value="ECO:0007669"/>
    <property type="project" value="UniProtKB-KW"/>
</dbReference>
<dbReference type="Gene3D" id="3.90.1720.10">
    <property type="entry name" value="endopeptidase domain like (from Nostoc punctiforme)"/>
    <property type="match status" value="1"/>
</dbReference>
<dbReference type="Pfam" id="PF00877">
    <property type="entry name" value="NLPC_P60"/>
    <property type="match status" value="1"/>
</dbReference>
<dbReference type="InterPro" id="IPR000064">
    <property type="entry name" value="NLP_P60_dom"/>
</dbReference>
<organism evidence="7 8">
    <name type="scientific">Rhizophagus irregularis</name>
    <dbReference type="NCBI Taxonomy" id="588596"/>
    <lineage>
        <taxon>Eukaryota</taxon>
        <taxon>Fungi</taxon>
        <taxon>Fungi incertae sedis</taxon>
        <taxon>Mucoromycota</taxon>
        <taxon>Glomeromycotina</taxon>
        <taxon>Glomeromycetes</taxon>
        <taxon>Glomerales</taxon>
        <taxon>Glomeraceae</taxon>
        <taxon>Rhizophagus</taxon>
    </lineage>
</organism>
<evidence type="ECO:0000313" key="8">
    <source>
        <dbReference type="Proteomes" id="UP000232688"/>
    </source>
</evidence>
<feature type="chain" id="PRO_5014709346" description="NlpC/P60 domain-containing protein" evidence="5">
    <location>
        <begin position="27"/>
        <end position="105"/>
    </location>
</feature>
<proteinExistence type="inferred from homology"/>
<reference evidence="7 8" key="2">
    <citation type="submission" date="2017-10" db="EMBL/GenBank/DDBJ databases">
        <title>Genome analyses suggest a sexual origin of heterokaryosis in a supposedly ancient asexual fungus.</title>
        <authorList>
            <person name="Corradi N."/>
            <person name="Sedzielewska K."/>
            <person name="Noel J."/>
            <person name="Charron P."/>
            <person name="Farinelli L."/>
            <person name="Marton T."/>
            <person name="Kruger M."/>
            <person name="Pelin A."/>
            <person name="Brachmann A."/>
            <person name="Corradi N."/>
        </authorList>
    </citation>
    <scope>NUCLEOTIDE SEQUENCE [LARGE SCALE GENOMIC DNA]</scope>
    <source>
        <strain evidence="7 8">A1</strain>
    </source>
</reference>
<keyword evidence="2" id="KW-0645">Protease</keyword>
<keyword evidence="3" id="KW-0378">Hydrolase</keyword>
<dbReference type="SUPFAM" id="SSF54001">
    <property type="entry name" value="Cysteine proteinases"/>
    <property type="match status" value="1"/>
</dbReference>
<dbReference type="InterPro" id="IPR038765">
    <property type="entry name" value="Papain-like_cys_pep_sf"/>
</dbReference>
<accession>A0A2N0QIQ8</accession>
<evidence type="ECO:0000256" key="3">
    <source>
        <dbReference type="ARBA" id="ARBA00022801"/>
    </source>
</evidence>
<feature type="signal peptide" evidence="5">
    <location>
        <begin position="1"/>
        <end position="26"/>
    </location>
</feature>
<keyword evidence="4" id="KW-0788">Thiol protease</keyword>
<keyword evidence="5" id="KW-0732">Signal</keyword>
<sequence>MKKRWLLPIFASFMIFSGIGTDNAEAASVADLTNTAMNYIGAPYQYGGTSIKYGIDCSAYTQLVFSKLGISLPRSSSAQYNEGTYVSKSNLQAGDLVFFNTSGRG</sequence>
<dbReference type="GO" id="GO:0006508">
    <property type="term" value="P:proteolysis"/>
    <property type="evidence" value="ECO:0007669"/>
    <property type="project" value="UniProtKB-KW"/>
</dbReference>
<gene>
    <name evidence="7" type="ORF">RhiirA1_484974</name>
</gene>
<feature type="non-terminal residue" evidence="7">
    <location>
        <position position="105"/>
    </location>
</feature>
<dbReference type="InterPro" id="IPR051202">
    <property type="entry name" value="Peptidase_C40"/>
</dbReference>
<dbReference type="EMBL" id="LLXH01008713">
    <property type="protein sequence ID" value="PKC50932.1"/>
    <property type="molecule type" value="Genomic_DNA"/>
</dbReference>
<evidence type="ECO:0000256" key="2">
    <source>
        <dbReference type="ARBA" id="ARBA00022670"/>
    </source>
</evidence>
<evidence type="ECO:0000259" key="6">
    <source>
        <dbReference type="PROSITE" id="PS51935"/>
    </source>
</evidence>
<evidence type="ECO:0000256" key="4">
    <source>
        <dbReference type="ARBA" id="ARBA00022807"/>
    </source>
</evidence>
<dbReference type="VEuPathDB" id="FungiDB:RhiirA1_484974"/>
<feature type="domain" description="NlpC/P60" evidence="6">
    <location>
        <begin position="26"/>
        <end position="105"/>
    </location>
</feature>